<dbReference type="SUPFAM" id="SSF52467">
    <property type="entry name" value="DHS-like NAD/FAD-binding domain"/>
    <property type="match status" value="1"/>
</dbReference>
<dbReference type="NCBIfam" id="NF041818">
    <property type="entry name" value="Dsr1"/>
    <property type="match status" value="1"/>
</dbReference>
<sequence length="1268" mass="145310">MQFIKNGPDIPDALTQAHEEGRVVFFCGAGVSYPAGLPGFKGLVSDIYRHVGTDFLPQELITFQKGQYDSTLDLLEHRLPGGRLEIRQALKHVLKPKRRKRALDTHCSLLLLATTRNRKLRLITTNFDTLFDRAARKLGRQFPSHIAPMLPVPKASRWDGLIYLHGHIPSRSNDNDLNSLVLTSGDFGLAYLTERWAARFASELFRNYVVCFVGYSINDPVLKYMMDALAADRKLGESIPKAYAFGDFSPSTRDKKYAEWEAKGVTPILYENPEGDSEHRALHDTLRSWSEVYRDGVIGKEQIIVNYATSVPSASSHEDDFVGRVLWALSDDSGMPAKRFADHIPTPKFDWIKAFTDPRYSDEDLPRFGITAYNNTTSTPSFSLIHRPAPHTLSPWMSLLFTSNSEGNWDKPLYHLARWLLCHLNDPSFILWIVSGGLRLHGNLLQLVDEQIRKIRKLKAPEIEQLISTSPNAVPDSYMESLWELIISGRIQSNSSRMNFSQWLERFEHSGLTPALRFDLRAIFSPKVVLREKLQWPFESDHLAQGSPSRTITGDVVLSDNYVRSALLTTASVKFSKELPNLFLEFQSLLLDAMDLHSVLNKANHNYDQSHWDLRSIEPHYQNRGSKDWTLLIELTRDAWLKVLEEDAEKARQLALGWFDFPYPVFKRLALYAASIHKGISQNDWLNWLTVESSWWLWAAETKREVMRLLVQKGSTLSGPSQAALEAAILAGPPRSMYVADIDNDVWNKTVDQSVWLRLSKLQQGTCQLSEKSILILGRISHSNPTWSISPNDREEFSSWSSSNADADFDDIYQVDYAPRKRKDLVHWLTIPVSEEVFHTDTWRQTCRERFFHSLLALHDLSNMEQWPVQRWREALQTWSEDALITRSAKCLPPILTSMPSRPFTSLQRTISWWVKEASNTEHVDIHLETLISLCGRALEITHEKEEAAATTRQEEHQPVLSAINHTIGFTSQALIKLWLSQKPRDNDGIASEFKTLFLKLCDRNNIFYIHGRVILLSHLITFYRVDEKWTRENLLPLLRWKGNRTEATAAWAGFLWSPRLYPPLMSIIKKDFLETSKHYDILGDHQEHYAVLFTNFALDCFEASDHKDLQKALARLPKEGLSIVARALWQALEGAGHQKEYFWNNRIKPFWLNVWPKDNSFMSNAIAINLAHLCLSSGREFPAASQLVRHWLSANDDPSFLIHLLRQTDFPSQFPSSTLEYLHAVTGERNSPKYDLNDILEIVAKSKPDIANSPLYLKLKSKKGNLI</sequence>
<gene>
    <name evidence="1" type="ORF">LZG35_20495</name>
</gene>
<evidence type="ECO:0000313" key="2">
    <source>
        <dbReference type="Proteomes" id="UP001107961"/>
    </source>
</evidence>
<dbReference type="Pfam" id="PF13289">
    <property type="entry name" value="SIR2_2"/>
    <property type="match status" value="1"/>
</dbReference>
<dbReference type="RefSeq" id="WP_233926176.1">
    <property type="nucleotide sequence ID" value="NZ_JAJVKT010000036.1"/>
</dbReference>
<keyword evidence="2" id="KW-1185">Reference proteome</keyword>
<evidence type="ECO:0000313" key="1">
    <source>
        <dbReference type="EMBL" id="MCE7511021.1"/>
    </source>
</evidence>
<name>A0A9Q3ZGH8_9GAMM</name>
<protein>
    <submittedName>
        <fullName evidence="1">SIR2 family protein</fullName>
    </submittedName>
</protein>
<dbReference type="Proteomes" id="UP001107961">
    <property type="component" value="Unassembled WGS sequence"/>
</dbReference>
<dbReference type="AlphaFoldDB" id="A0A9Q3ZGH8"/>
<reference evidence="1" key="1">
    <citation type="submission" date="2022-01" db="EMBL/GenBank/DDBJ databases">
        <authorList>
            <person name="Karlyshev A.V."/>
            <person name="Jaspars M."/>
        </authorList>
    </citation>
    <scope>NUCLEOTIDE SEQUENCE</scope>
    <source>
        <strain evidence="1">AGSA3-2</strain>
    </source>
</reference>
<dbReference type="Gene3D" id="3.40.50.1220">
    <property type="entry name" value="TPP-binding domain"/>
    <property type="match status" value="1"/>
</dbReference>
<dbReference type="InterPro" id="IPR029035">
    <property type="entry name" value="DHS-like_NAD/FAD-binding_dom"/>
</dbReference>
<proteinExistence type="predicted"/>
<accession>A0A9Q3ZGH8</accession>
<comment type="caution">
    <text evidence="1">The sequence shown here is derived from an EMBL/GenBank/DDBJ whole genome shotgun (WGS) entry which is preliminary data.</text>
</comment>
<organism evidence="1 2">
    <name type="scientific">Alloalcanivorax xenomutans</name>
    <dbReference type="NCBI Taxonomy" id="1094342"/>
    <lineage>
        <taxon>Bacteria</taxon>
        <taxon>Pseudomonadati</taxon>
        <taxon>Pseudomonadota</taxon>
        <taxon>Gammaproteobacteria</taxon>
        <taxon>Oceanospirillales</taxon>
        <taxon>Alcanivoracaceae</taxon>
        <taxon>Alloalcanivorax</taxon>
    </lineage>
</organism>
<dbReference type="EMBL" id="JAJVKT010000036">
    <property type="protein sequence ID" value="MCE7511021.1"/>
    <property type="molecule type" value="Genomic_DNA"/>
</dbReference>